<organism evidence="9 10">
    <name type="scientific">Sphingobacterium tabacisoli</name>
    <dbReference type="NCBI Taxonomy" id="2044855"/>
    <lineage>
        <taxon>Bacteria</taxon>
        <taxon>Pseudomonadati</taxon>
        <taxon>Bacteroidota</taxon>
        <taxon>Sphingobacteriia</taxon>
        <taxon>Sphingobacteriales</taxon>
        <taxon>Sphingobacteriaceae</taxon>
        <taxon>Sphingobacterium</taxon>
    </lineage>
</organism>
<dbReference type="InterPro" id="IPR012910">
    <property type="entry name" value="Plug_dom"/>
</dbReference>
<dbReference type="EMBL" id="JBHULD010000007">
    <property type="protein sequence ID" value="MFD2553763.1"/>
    <property type="molecule type" value="Genomic_DNA"/>
</dbReference>
<dbReference type="Gene3D" id="2.60.40.1120">
    <property type="entry name" value="Carboxypeptidase-like, regulatory domain"/>
    <property type="match status" value="1"/>
</dbReference>
<name>A0ABW5KZ18_9SPHI</name>
<keyword evidence="2 7" id="KW-0813">Transport</keyword>
<dbReference type="SUPFAM" id="SSF56935">
    <property type="entry name" value="Porins"/>
    <property type="match status" value="1"/>
</dbReference>
<dbReference type="InterPro" id="IPR037066">
    <property type="entry name" value="Plug_dom_sf"/>
</dbReference>
<comment type="subcellular location">
    <subcellularLocation>
        <location evidence="1 7">Cell outer membrane</location>
        <topology evidence="1 7">Multi-pass membrane protein</topology>
    </subcellularLocation>
</comment>
<keyword evidence="4 7" id="KW-0812">Transmembrane</keyword>
<dbReference type="Pfam" id="PF13715">
    <property type="entry name" value="CarbopepD_reg_2"/>
    <property type="match status" value="1"/>
</dbReference>
<keyword evidence="5 7" id="KW-0472">Membrane</keyword>
<evidence type="ECO:0000313" key="10">
    <source>
        <dbReference type="Proteomes" id="UP001597440"/>
    </source>
</evidence>
<evidence type="ECO:0000256" key="3">
    <source>
        <dbReference type="ARBA" id="ARBA00022452"/>
    </source>
</evidence>
<keyword evidence="3 7" id="KW-1134">Transmembrane beta strand</keyword>
<dbReference type="Pfam" id="PF07715">
    <property type="entry name" value="Plug"/>
    <property type="match status" value="1"/>
</dbReference>
<dbReference type="NCBIfam" id="TIGR04057">
    <property type="entry name" value="SusC_RagA_signa"/>
    <property type="match status" value="1"/>
</dbReference>
<feature type="domain" description="TonB-dependent receptor plug" evidence="8">
    <location>
        <begin position="121"/>
        <end position="232"/>
    </location>
</feature>
<dbReference type="RefSeq" id="WP_210355548.1">
    <property type="nucleotide sequence ID" value="NZ_JAEQMU010000005.1"/>
</dbReference>
<dbReference type="SUPFAM" id="SSF49464">
    <property type="entry name" value="Carboxypeptidase regulatory domain-like"/>
    <property type="match status" value="1"/>
</dbReference>
<dbReference type="InterPro" id="IPR023996">
    <property type="entry name" value="TonB-dep_OMP_SusC/RagA"/>
</dbReference>
<evidence type="ECO:0000256" key="4">
    <source>
        <dbReference type="ARBA" id="ARBA00022692"/>
    </source>
</evidence>
<dbReference type="PROSITE" id="PS52016">
    <property type="entry name" value="TONB_DEPENDENT_REC_3"/>
    <property type="match status" value="1"/>
</dbReference>
<evidence type="ECO:0000256" key="7">
    <source>
        <dbReference type="PROSITE-ProRule" id="PRU01360"/>
    </source>
</evidence>
<comment type="caution">
    <text evidence="9">The sequence shown here is derived from an EMBL/GenBank/DDBJ whole genome shotgun (WGS) entry which is preliminary data.</text>
</comment>
<evidence type="ECO:0000256" key="6">
    <source>
        <dbReference type="ARBA" id="ARBA00023237"/>
    </source>
</evidence>
<dbReference type="InterPro" id="IPR036942">
    <property type="entry name" value="Beta-barrel_TonB_sf"/>
</dbReference>
<proteinExistence type="inferred from homology"/>
<keyword evidence="6 7" id="KW-0998">Cell outer membrane</keyword>
<evidence type="ECO:0000256" key="5">
    <source>
        <dbReference type="ARBA" id="ARBA00023136"/>
    </source>
</evidence>
<evidence type="ECO:0000313" key="9">
    <source>
        <dbReference type="EMBL" id="MFD2553763.1"/>
    </source>
</evidence>
<dbReference type="InterPro" id="IPR008969">
    <property type="entry name" value="CarboxyPept-like_regulatory"/>
</dbReference>
<gene>
    <name evidence="9" type="ORF">ACFSQW_05140</name>
</gene>
<evidence type="ECO:0000256" key="1">
    <source>
        <dbReference type="ARBA" id="ARBA00004571"/>
    </source>
</evidence>
<dbReference type="InterPro" id="IPR023997">
    <property type="entry name" value="TonB-dep_OMP_SusC/RagA_CS"/>
</dbReference>
<evidence type="ECO:0000259" key="8">
    <source>
        <dbReference type="Pfam" id="PF07715"/>
    </source>
</evidence>
<dbReference type="InterPro" id="IPR039426">
    <property type="entry name" value="TonB-dep_rcpt-like"/>
</dbReference>
<comment type="similarity">
    <text evidence="7">Belongs to the TonB-dependent receptor family.</text>
</comment>
<reference evidence="10" key="1">
    <citation type="journal article" date="2019" name="Int. J. Syst. Evol. Microbiol.">
        <title>The Global Catalogue of Microorganisms (GCM) 10K type strain sequencing project: providing services to taxonomists for standard genome sequencing and annotation.</title>
        <authorList>
            <consortium name="The Broad Institute Genomics Platform"/>
            <consortium name="The Broad Institute Genome Sequencing Center for Infectious Disease"/>
            <person name="Wu L."/>
            <person name="Ma J."/>
        </authorList>
    </citation>
    <scope>NUCLEOTIDE SEQUENCE [LARGE SCALE GENOMIC DNA]</scope>
    <source>
        <strain evidence="10">KCTC 52298</strain>
    </source>
</reference>
<sequence length="1158" mass="126987">MERKLKHYGFLLCMTLIIGIPYGLFAQVGKSIQGIIVSGSNGQPLSGVSIKEEGSRNASSSDQDGRFSIKVNKDKVVLLIQYVGYVSQRVEASVGAVLNVNLQEDNKVLNEVVVVAYGSIKKKDLTGSVSTVDNRALEVQSNSTVSRALEGAAPGIQIAAVDGQPGLDMGIRIRGIGSASQNNANALVVIDGVPAQNDNPLATLNPKDIQSISILKDAASTALYGARGANGVVLVTTKKGRSDRTNISFESKWGMNQVGPYQFDKIAKPQDVYEFTWLSIYNSVRYGVDGSGIAKNYTTNFENPNMSHEDAARFASEHLFDYIGSTTKFQRNNLGNWMLYDVPGAVYTTTGAGNTASSSMSGAYLVNPDGKINPNANLLYSDRYDDYLLKNRTRQDYNLSISGGSEKVSYFLSGGYLEDPSYIRGSSFKRYNGRANFEAQVTDWFKAGGNVGYSRRATQSPATRFGRNAGSSSANAFRFINGQNPLVQLYARDKNGGIIMENGKEKVHVLEGDTYSPLGPTSAAYGSTNVLTVLDNDIDLRQADDWNSRVFGQIKFLDDFTFTANLAMDKFNEMRTRYWNSETGQAPGIGALGKTASSSTIINLQQLLNYSKTIGAHNVEALLGHEFDSFKSEGLNYRSSYALIENFPSYVNFVGRYDGGTFANPGGSEDIRKMESYFSRVNYNYDDRYFFQGSIRRDGSSKFKLKENRWGTFWSLGAGWRLDNEAFMANTKGWLDMLKVRGSYGVIGNQNGVGNYSGYQTWSYGASYTSTTNGTGIPANFTLNLNGYVNDQLTWENIHTLDGGIDFSFLNRVRGSFDFYSRTTVNAIWNQPLAISKGQSSIATNSARLNNKGIEVELAVDVIKNKDFLWTLSTNGTHYRTILKEVPAGTGSDALGGNWTSPVEGWSATGTSGVNQIAYLRGEGKDFYNIYMLKYGGVDQSTGLPLFYHRVSKAEADAGAYPGYKEGDSFTTTDYSKASRYEMGSALPKWIGGFSTFFKYKNFDLYASFAYQLGGKFFSTEYGNGLYVSDNPTQALSSELLGNTFTQDNKGAKFPMVMYGNTYGNGATTGSWLYSDLALFSASYLNFKNITIGYTLPESISSKAKIKRLRVFASGDNIFMKTSHSGIDPRQSLVGGYEVAAYSYPTMRTFSGGINIDF</sequence>
<dbReference type="Gene3D" id="2.40.170.20">
    <property type="entry name" value="TonB-dependent receptor, beta-barrel domain"/>
    <property type="match status" value="1"/>
</dbReference>
<evidence type="ECO:0000256" key="2">
    <source>
        <dbReference type="ARBA" id="ARBA00022448"/>
    </source>
</evidence>
<accession>A0ABW5KZ18</accession>
<keyword evidence="10" id="KW-1185">Reference proteome</keyword>
<protein>
    <submittedName>
        <fullName evidence="9">SusC/RagA family TonB-linked outer membrane protein</fullName>
    </submittedName>
</protein>
<dbReference type="NCBIfam" id="TIGR04056">
    <property type="entry name" value="OMP_RagA_SusC"/>
    <property type="match status" value="1"/>
</dbReference>
<dbReference type="Proteomes" id="UP001597440">
    <property type="component" value="Unassembled WGS sequence"/>
</dbReference>
<dbReference type="Gene3D" id="2.170.130.10">
    <property type="entry name" value="TonB-dependent receptor, plug domain"/>
    <property type="match status" value="1"/>
</dbReference>